<dbReference type="GO" id="GO:0005524">
    <property type="term" value="F:ATP binding"/>
    <property type="evidence" value="ECO:0007669"/>
    <property type="project" value="UniProtKB-KW"/>
</dbReference>
<dbReference type="Pfam" id="PF24526">
    <property type="entry name" value="ABCA12_C"/>
    <property type="match status" value="1"/>
</dbReference>
<comment type="caution">
    <text evidence="11">The sequence shown here is derived from an EMBL/GenBank/DDBJ whole genome shotgun (WGS) entry which is preliminary data.</text>
</comment>
<evidence type="ECO:0000256" key="9">
    <source>
        <dbReference type="SAM" id="Phobius"/>
    </source>
</evidence>
<keyword evidence="8 9" id="KW-0472">Membrane</keyword>
<feature type="transmembrane region" description="Helical" evidence="9">
    <location>
        <begin position="308"/>
        <end position="331"/>
    </location>
</feature>
<dbReference type="Proteomes" id="UP000694240">
    <property type="component" value="Chromosome 3"/>
</dbReference>
<organism evidence="11 12">
    <name type="scientific">Arabidopsis thaliana x Arabidopsis arenosa</name>
    <dbReference type="NCBI Taxonomy" id="1240361"/>
    <lineage>
        <taxon>Eukaryota</taxon>
        <taxon>Viridiplantae</taxon>
        <taxon>Streptophyta</taxon>
        <taxon>Embryophyta</taxon>
        <taxon>Tracheophyta</taxon>
        <taxon>Spermatophyta</taxon>
        <taxon>Magnoliopsida</taxon>
        <taxon>eudicotyledons</taxon>
        <taxon>Gunneridae</taxon>
        <taxon>Pentapetalae</taxon>
        <taxon>rosids</taxon>
        <taxon>malvids</taxon>
        <taxon>Brassicales</taxon>
        <taxon>Brassicaceae</taxon>
        <taxon>Camelineae</taxon>
        <taxon>Arabidopsis</taxon>
    </lineage>
</organism>
<proteinExistence type="inferred from homology"/>
<protein>
    <submittedName>
        <fullName evidence="11">ABC transporter-like</fullName>
    </submittedName>
</protein>
<dbReference type="InterPro" id="IPR026082">
    <property type="entry name" value="ABCA"/>
</dbReference>
<reference evidence="11 12" key="1">
    <citation type="submission" date="2020-12" db="EMBL/GenBank/DDBJ databases">
        <title>Concerted genomic and epigenomic changes stabilize Arabidopsis allopolyploids.</title>
        <authorList>
            <person name="Chen Z."/>
        </authorList>
    </citation>
    <scope>NUCLEOTIDE SEQUENCE [LARGE SCALE GENOMIC DNA]</scope>
    <source>
        <strain evidence="11">Allo738</strain>
        <tissue evidence="11">Leaf</tissue>
    </source>
</reference>
<keyword evidence="7 9" id="KW-1133">Transmembrane helix</keyword>
<dbReference type="PROSITE" id="PS00211">
    <property type="entry name" value="ABC_TRANSPORTER_1"/>
    <property type="match status" value="1"/>
</dbReference>
<comment type="similarity">
    <text evidence="2">Belongs to the ABC transporter superfamily. ABCA family. CPR flippase (TC 3.A.1.211) subfamily.</text>
</comment>
<accession>A0A8T2F1B8</accession>
<dbReference type="PROSITE" id="PS50893">
    <property type="entry name" value="ABC_TRANSPORTER_2"/>
    <property type="match status" value="1"/>
</dbReference>
<evidence type="ECO:0000256" key="1">
    <source>
        <dbReference type="ARBA" id="ARBA00004141"/>
    </source>
</evidence>
<evidence type="ECO:0000256" key="3">
    <source>
        <dbReference type="ARBA" id="ARBA00022448"/>
    </source>
</evidence>
<dbReference type="EMBL" id="JAEFBK010000003">
    <property type="protein sequence ID" value="KAG7627683.1"/>
    <property type="molecule type" value="Genomic_DNA"/>
</dbReference>
<feature type="transmembrane region" description="Helical" evidence="9">
    <location>
        <begin position="473"/>
        <end position="491"/>
    </location>
</feature>
<dbReference type="GO" id="GO:0005319">
    <property type="term" value="F:lipid transporter activity"/>
    <property type="evidence" value="ECO:0007669"/>
    <property type="project" value="TreeGrafter"/>
</dbReference>
<dbReference type="GO" id="GO:0016020">
    <property type="term" value="C:membrane"/>
    <property type="evidence" value="ECO:0007669"/>
    <property type="project" value="UniProtKB-SubCell"/>
</dbReference>
<evidence type="ECO:0000256" key="6">
    <source>
        <dbReference type="ARBA" id="ARBA00022840"/>
    </source>
</evidence>
<sequence>MGNHVPAGFFTQANSLFRKNLTYQKRNIWSNVRLIVIPFYLCVLLVGIQVLFDTQVNNSADNRCGCRCIDKNGDGKCGQKSCGLQYSSQNQAFFCAFPNPPPLLPLLHIPRPETRSSDRDRDSCRQTGSCPVTILVTGNNHSLGTNYTNYLDPGILSDLPIFNVQPRCTPDTTTFSFPFRQSPLEFHKEVRCVEGLNLWRNNSIEISNEIFKGYRQGNLEEIINEVAAAYDLMDTDINNFNVTIWYNSTYKGDLRDRRVKYVRVPRSVNLVSNAYLEFLQGSGTKMLFDFVKEMPKQETRLRLEMASLIGPIFFTWVILLLFPVMLTSLVYEKQQHLRIIMKMHGLGDEQVSELFLLVGLKFFRFNDYSIQFIFYFLCINLQISIAFLVSSAFSKIETASVAAYLYVFGSGLLGAFLFQFLLEGSWIYIMELYPGFSLYRGLYEFSQYAFKRNLNGSGGMKWKDFNDSAMEEIFYIIIVEWFVALIAAYYTDKISSSGIDPFFFLKNQNPFKKSPSPYGLQRQVSAIAIEMEKLDVAHELMLETSTGHAIVCDNLKKVYPCRDGNPQKMAVRGLSLAVPSGECFGMLGPNGAGKTSFINMMTGLMKPTSGAAFVHGLDICKDMDIVYTSIGVCPQHDLLWETLTGREHLLFYGRLKNLKGSDLDQAVEESLKSVNLFRGGVADKPAGKYSGGMKRRLSVAISLIGSPKVVYMDEPSTGLDPASRRSLWTAIKRAKNHTAIILTTHSMEEAEFLCDRLGIFVDGRLQCVGNPKELKARYGGSYVLTMTTPSEHEKDVEMLVQDVSPNAKKIYHIAGTQKFEIPKEEVRISEVFQAVEKAKDNFRVFAWGLADTTLEDVFIKVARTAQASNVFS</sequence>
<gene>
    <name evidence="11" type="ORF">ISN45_At03g040050</name>
</gene>
<evidence type="ECO:0000256" key="7">
    <source>
        <dbReference type="ARBA" id="ARBA00022989"/>
    </source>
</evidence>
<dbReference type="InterPro" id="IPR003593">
    <property type="entry name" value="AAA+_ATPase"/>
</dbReference>
<feature type="transmembrane region" description="Helical" evidence="9">
    <location>
        <begin position="34"/>
        <end position="52"/>
    </location>
</feature>
<evidence type="ECO:0000313" key="11">
    <source>
        <dbReference type="EMBL" id="KAG7627683.1"/>
    </source>
</evidence>
<keyword evidence="4 9" id="KW-0812">Transmembrane</keyword>
<feature type="transmembrane region" description="Helical" evidence="9">
    <location>
        <begin position="372"/>
        <end position="393"/>
    </location>
</feature>
<evidence type="ECO:0000259" key="10">
    <source>
        <dbReference type="PROSITE" id="PS50893"/>
    </source>
</evidence>
<evidence type="ECO:0000256" key="8">
    <source>
        <dbReference type="ARBA" id="ARBA00023136"/>
    </source>
</evidence>
<dbReference type="PANTHER" id="PTHR19229:SF154">
    <property type="entry name" value="ABC TRANSPORTER A FAMILY MEMBER 3-RELATED"/>
    <property type="match status" value="1"/>
</dbReference>
<feature type="transmembrane region" description="Helical" evidence="9">
    <location>
        <begin position="399"/>
        <end position="422"/>
    </location>
</feature>
<keyword evidence="5" id="KW-0547">Nucleotide-binding</keyword>
<dbReference type="InterPro" id="IPR003439">
    <property type="entry name" value="ABC_transporter-like_ATP-bd"/>
</dbReference>
<keyword evidence="12" id="KW-1185">Reference proteome</keyword>
<dbReference type="GO" id="GO:0140359">
    <property type="term" value="F:ABC-type transporter activity"/>
    <property type="evidence" value="ECO:0007669"/>
    <property type="project" value="InterPro"/>
</dbReference>
<keyword evidence="6" id="KW-0067">ATP-binding</keyword>
<dbReference type="GO" id="GO:0016887">
    <property type="term" value="F:ATP hydrolysis activity"/>
    <property type="evidence" value="ECO:0007669"/>
    <property type="project" value="InterPro"/>
</dbReference>
<evidence type="ECO:0000256" key="5">
    <source>
        <dbReference type="ARBA" id="ARBA00022741"/>
    </source>
</evidence>
<dbReference type="Pfam" id="PF00005">
    <property type="entry name" value="ABC_tran"/>
    <property type="match status" value="1"/>
</dbReference>
<comment type="subcellular location">
    <subcellularLocation>
        <location evidence="1">Membrane</location>
        <topology evidence="1">Multi-pass membrane protein</topology>
    </subcellularLocation>
</comment>
<dbReference type="AlphaFoldDB" id="A0A8T2F1B8"/>
<evidence type="ECO:0000256" key="4">
    <source>
        <dbReference type="ARBA" id="ARBA00022692"/>
    </source>
</evidence>
<dbReference type="PANTHER" id="PTHR19229">
    <property type="entry name" value="ATP-BINDING CASSETTE TRANSPORTER SUBFAMILY A ABCA"/>
    <property type="match status" value="1"/>
</dbReference>
<evidence type="ECO:0000256" key="2">
    <source>
        <dbReference type="ARBA" id="ARBA00008526"/>
    </source>
</evidence>
<dbReference type="SMART" id="SM00382">
    <property type="entry name" value="AAA"/>
    <property type="match status" value="1"/>
</dbReference>
<evidence type="ECO:0000313" key="12">
    <source>
        <dbReference type="Proteomes" id="UP000694240"/>
    </source>
</evidence>
<dbReference type="InterPro" id="IPR017871">
    <property type="entry name" value="ABC_transporter-like_CS"/>
</dbReference>
<name>A0A8T2F1B8_9BRAS</name>
<feature type="domain" description="ABC transporter" evidence="10">
    <location>
        <begin position="550"/>
        <end position="787"/>
    </location>
</feature>
<dbReference type="CDD" id="cd03263">
    <property type="entry name" value="ABC_subfamily_A"/>
    <property type="match status" value="1"/>
</dbReference>
<keyword evidence="3" id="KW-0813">Transport</keyword>
<dbReference type="FunFam" id="3.40.50.300:FF:000633">
    <property type="entry name" value="ABC transporter A family member 7"/>
    <property type="match status" value="1"/>
</dbReference>